<name>A0A9Q9ZTM2_CYPCA</name>
<evidence type="ECO:0000313" key="2">
    <source>
        <dbReference type="RefSeq" id="XP_042572526.1"/>
    </source>
</evidence>
<reference evidence="2" key="1">
    <citation type="submission" date="2025-08" db="UniProtKB">
        <authorList>
            <consortium name="RefSeq"/>
        </authorList>
    </citation>
    <scope>IDENTIFICATION</scope>
    <source>
        <tissue evidence="2">Muscle</tissue>
    </source>
</reference>
<feature type="coiled-coil region" evidence="1">
    <location>
        <begin position="432"/>
        <end position="459"/>
    </location>
</feature>
<accession>A0A9Q9ZTM2</accession>
<gene>
    <name evidence="2" type="primary">LOC109065394</name>
</gene>
<proteinExistence type="predicted"/>
<protein>
    <submittedName>
        <fullName evidence="2">Sterile alpha motif domain-containing protein 9-like</fullName>
    </submittedName>
</protein>
<evidence type="ECO:0000256" key="1">
    <source>
        <dbReference type="SAM" id="Coils"/>
    </source>
</evidence>
<dbReference type="KEGG" id="ccar:109065394"/>
<dbReference type="GO" id="GO:0005737">
    <property type="term" value="C:cytoplasm"/>
    <property type="evidence" value="ECO:0007669"/>
    <property type="project" value="TreeGrafter"/>
</dbReference>
<dbReference type="PANTHER" id="PTHR16155:SF18">
    <property type="entry name" value="STERILE ALPHA MOTIF DOMAIN-CONTAINING PROTEIN 9-LIKE"/>
    <property type="match status" value="1"/>
</dbReference>
<dbReference type="PANTHER" id="PTHR16155">
    <property type="entry name" value="DED DOMAIN-CONTAINING PROTEIN"/>
    <property type="match status" value="1"/>
</dbReference>
<dbReference type="RefSeq" id="XP_042572526.1">
    <property type="nucleotide sequence ID" value="XM_042716592.1"/>
</dbReference>
<keyword evidence="1" id="KW-0175">Coiled coil</keyword>
<sequence length="496" mass="56551">MEQKEPPEKHLECSEHNKSNLMNMVDWTKDVVCEWLIKNNVPEQYAKILYSEDVYGASLIHFDKQGLLDIGLTNGPAVHITKIVAEFKTSSENFKHSAIPKDTDASEGTSAAQNFQLEKEAAESPTTGSAEIETPAQISIEENRNGISRVQRWSFTSEDIPKYTGSEWKSFYNASTFQDENVLQLEQQNNGMYTKGDEASGAQSLALPLTQCTKQTNHMGSETKAQLIVSENPEDIMNRGQHCAPRSFDKSSETFVYKQNDILPPETGPSNLIDPLHEYKLMTNTKNALEENVFKKFRDETFRFAAACMNSRTNGTIHFGVGDEPLYKHGQIIGLEVPSRNKYVEEFDKGLKEHFKGKSNIAMTCIRPPKFVKVKCPDNKDKWVIEIDVVPKYKLTQKKLFYTTLDKKKKKPKCLFIRSGANTINYLPENNLKIFKQNLKNLKKDLELWDLARQLAEEDIAKTCFHQCISSRDQRQWCTNPKAKQTPHPTPEPRLS</sequence>
<dbReference type="GeneID" id="109065394"/>
<dbReference type="Proteomes" id="UP001155660">
    <property type="component" value="Chromosome B1"/>
</dbReference>
<dbReference type="OrthoDB" id="2337140at2759"/>
<organism evidence="2">
    <name type="scientific">Cyprinus carpio</name>
    <name type="common">Common carp</name>
    <dbReference type="NCBI Taxonomy" id="7962"/>
    <lineage>
        <taxon>Eukaryota</taxon>
        <taxon>Metazoa</taxon>
        <taxon>Chordata</taxon>
        <taxon>Craniata</taxon>
        <taxon>Vertebrata</taxon>
        <taxon>Euteleostomi</taxon>
        <taxon>Actinopterygii</taxon>
        <taxon>Neopterygii</taxon>
        <taxon>Teleostei</taxon>
        <taxon>Ostariophysi</taxon>
        <taxon>Cypriniformes</taxon>
        <taxon>Cyprinidae</taxon>
        <taxon>Cyprininae</taxon>
        <taxon>Cyprinus</taxon>
    </lineage>
</organism>
<dbReference type="AlphaFoldDB" id="A0A9Q9ZTM2"/>